<dbReference type="Pfam" id="PF26168">
    <property type="entry name" value="Glyco_transf_N"/>
    <property type="match status" value="1"/>
</dbReference>
<dbReference type="PANTHER" id="PTHR48044:SF29">
    <property type="entry name" value="GLYCOSYLTRANSFERASE"/>
    <property type="match status" value="1"/>
</dbReference>
<dbReference type="PROSITE" id="PS00375">
    <property type="entry name" value="UDPGT"/>
    <property type="match status" value="1"/>
</dbReference>
<dbReference type="InterPro" id="IPR002213">
    <property type="entry name" value="UDP_glucos_trans"/>
</dbReference>
<dbReference type="InterPro" id="IPR035595">
    <property type="entry name" value="UDP_glycos_trans_CS"/>
</dbReference>
<dbReference type="EC" id="2.4.1.-" evidence="5"/>
<feature type="chain" id="PRO_5040505790" description="Glycosyltransferase" evidence="6">
    <location>
        <begin position="18"/>
        <end position="465"/>
    </location>
</feature>
<organism evidence="8 9">
    <name type="scientific">Cuscuta europaea</name>
    <name type="common">European dodder</name>
    <dbReference type="NCBI Taxonomy" id="41803"/>
    <lineage>
        <taxon>Eukaryota</taxon>
        <taxon>Viridiplantae</taxon>
        <taxon>Streptophyta</taxon>
        <taxon>Embryophyta</taxon>
        <taxon>Tracheophyta</taxon>
        <taxon>Spermatophyta</taxon>
        <taxon>Magnoliopsida</taxon>
        <taxon>eudicotyledons</taxon>
        <taxon>Gunneridae</taxon>
        <taxon>Pentapetalae</taxon>
        <taxon>asterids</taxon>
        <taxon>lamiids</taxon>
        <taxon>Solanales</taxon>
        <taxon>Convolvulaceae</taxon>
        <taxon>Cuscuteae</taxon>
        <taxon>Cuscuta</taxon>
        <taxon>Cuscuta subgen. Cuscuta</taxon>
    </lineage>
</organism>
<accession>A0A9P0YKY8</accession>
<keyword evidence="2 4" id="KW-0328">Glycosyltransferase</keyword>
<sequence length="465" mass="52173">MFPWLAHGHICPFLVLAKALTTRNFFVYICSTPVNLNSIKKSLSEKHSFSIKLVELHLPNLPHLPPHYHTTNGLPPHLMPALKSAMDMAMPHFSTLLTTLKPDLVLYDFLQPWVPTISRAQNIPAVLFLSPGAASSSYLFHVGRGHPVEEYPFPAVYLRDHEYVRNRRIFEQPPENVDGGRAISDTERVDGCLEGSSGIILIKTFRELEGRYIDYLSKLVNKRCVPVGPLVRSTVADGDNPEIKEWLDSKQRCSTVFASFGSEYFLTEEEMDEVALGLELSGVNFLWVIRFPAGGACGGDGSSREVEEALPKGFLGRVGKRGKVVEGWAPQGRILEHPSIGGFLSHCGWSSVMEALKFGIPIIAMPMQLDQPLNARLVAESGIGEEVERDREGRVDRHEVARVVRKVVAEKSGQRLRRRAREFSEKIVSERGEEEIDEAVEELMKLCRRTSLRPQNSTTELFNYT</sequence>
<dbReference type="SUPFAM" id="SSF53756">
    <property type="entry name" value="UDP-Glycosyltransferase/glycogen phosphorylase"/>
    <property type="match status" value="1"/>
</dbReference>
<evidence type="ECO:0000256" key="2">
    <source>
        <dbReference type="ARBA" id="ARBA00022676"/>
    </source>
</evidence>
<gene>
    <name evidence="8" type="ORF">CEURO_LOCUS2272</name>
</gene>
<dbReference type="AlphaFoldDB" id="A0A9P0YKY8"/>
<evidence type="ECO:0000259" key="7">
    <source>
        <dbReference type="Pfam" id="PF26168"/>
    </source>
</evidence>
<evidence type="ECO:0000256" key="3">
    <source>
        <dbReference type="ARBA" id="ARBA00022679"/>
    </source>
</evidence>
<dbReference type="FunFam" id="3.40.50.2000:FF:000060">
    <property type="entry name" value="Glycosyltransferase"/>
    <property type="match status" value="1"/>
</dbReference>
<feature type="domain" description="Glycosyltransferase N-terminal" evidence="7">
    <location>
        <begin position="2"/>
        <end position="230"/>
    </location>
</feature>
<dbReference type="PANTHER" id="PTHR48044">
    <property type="entry name" value="GLYCOSYLTRANSFERASE"/>
    <property type="match status" value="1"/>
</dbReference>
<evidence type="ECO:0000313" key="9">
    <source>
        <dbReference type="Proteomes" id="UP001152484"/>
    </source>
</evidence>
<evidence type="ECO:0000256" key="6">
    <source>
        <dbReference type="SAM" id="SignalP"/>
    </source>
</evidence>
<dbReference type="EMBL" id="CAMAPE010000005">
    <property type="protein sequence ID" value="CAH9065741.1"/>
    <property type="molecule type" value="Genomic_DNA"/>
</dbReference>
<comment type="caution">
    <text evidence="8">The sequence shown here is derived from an EMBL/GenBank/DDBJ whole genome shotgun (WGS) entry which is preliminary data.</text>
</comment>
<evidence type="ECO:0000256" key="1">
    <source>
        <dbReference type="ARBA" id="ARBA00009995"/>
    </source>
</evidence>
<evidence type="ECO:0000313" key="8">
    <source>
        <dbReference type="EMBL" id="CAH9065741.1"/>
    </source>
</evidence>
<keyword evidence="6" id="KW-0732">Signal</keyword>
<protein>
    <recommendedName>
        <fullName evidence="5">Glycosyltransferase</fullName>
        <ecNumber evidence="5">2.4.1.-</ecNumber>
    </recommendedName>
</protein>
<comment type="similarity">
    <text evidence="1 4">Belongs to the UDP-glycosyltransferase family.</text>
</comment>
<dbReference type="CDD" id="cd03784">
    <property type="entry name" value="GT1_Gtf-like"/>
    <property type="match status" value="1"/>
</dbReference>
<evidence type="ECO:0000256" key="5">
    <source>
        <dbReference type="RuleBase" id="RU362057"/>
    </source>
</evidence>
<dbReference type="Pfam" id="PF00201">
    <property type="entry name" value="UDPGT"/>
    <property type="match status" value="1"/>
</dbReference>
<feature type="signal peptide" evidence="6">
    <location>
        <begin position="1"/>
        <end position="17"/>
    </location>
</feature>
<dbReference type="GO" id="GO:0008194">
    <property type="term" value="F:UDP-glycosyltransferase activity"/>
    <property type="evidence" value="ECO:0007669"/>
    <property type="project" value="InterPro"/>
</dbReference>
<dbReference type="InterPro" id="IPR058980">
    <property type="entry name" value="Glyco_transf_N"/>
</dbReference>
<reference evidence="8" key="1">
    <citation type="submission" date="2022-07" db="EMBL/GenBank/DDBJ databases">
        <authorList>
            <person name="Macas J."/>
            <person name="Novak P."/>
            <person name="Neumann P."/>
        </authorList>
    </citation>
    <scope>NUCLEOTIDE SEQUENCE</scope>
</reference>
<dbReference type="GO" id="GO:0016138">
    <property type="term" value="P:glycoside biosynthetic process"/>
    <property type="evidence" value="ECO:0007669"/>
    <property type="project" value="UniProtKB-ARBA"/>
</dbReference>
<dbReference type="OrthoDB" id="5835829at2759"/>
<dbReference type="Gene3D" id="3.40.50.2000">
    <property type="entry name" value="Glycogen Phosphorylase B"/>
    <property type="match status" value="2"/>
</dbReference>
<keyword evidence="3 4" id="KW-0808">Transferase</keyword>
<name>A0A9P0YKY8_CUSEU</name>
<proteinExistence type="inferred from homology"/>
<evidence type="ECO:0000256" key="4">
    <source>
        <dbReference type="RuleBase" id="RU003718"/>
    </source>
</evidence>
<keyword evidence="9" id="KW-1185">Reference proteome</keyword>
<dbReference type="Proteomes" id="UP001152484">
    <property type="component" value="Unassembled WGS sequence"/>
</dbReference>